<protein>
    <submittedName>
        <fullName evidence="1">Uncharacterized protein</fullName>
    </submittedName>
</protein>
<dbReference type="Pfam" id="PF20086">
    <property type="entry name" value="DUF6478"/>
    <property type="match status" value="1"/>
</dbReference>
<keyword evidence="2" id="KW-1185">Reference proteome</keyword>
<dbReference type="RefSeq" id="WP_142851807.1">
    <property type="nucleotide sequence ID" value="NZ_FXWW01000002.1"/>
</dbReference>
<accession>A0A545SZJ9</accession>
<proteinExistence type="predicted"/>
<evidence type="ECO:0000313" key="1">
    <source>
        <dbReference type="EMBL" id="TQV70359.1"/>
    </source>
</evidence>
<dbReference type="Proteomes" id="UP000315816">
    <property type="component" value="Unassembled WGS sequence"/>
</dbReference>
<organism evidence="1 2">
    <name type="scientific">Aliiroseovarius halocynthiae</name>
    <dbReference type="NCBI Taxonomy" id="985055"/>
    <lineage>
        <taxon>Bacteria</taxon>
        <taxon>Pseudomonadati</taxon>
        <taxon>Pseudomonadota</taxon>
        <taxon>Alphaproteobacteria</taxon>
        <taxon>Rhodobacterales</taxon>
        <taxon>Paracoccaceae</taxon>
        <taxon>Aliiroseovarius</taxon>
    </lineage>
</organism>
<comment type="caution">
    <text evidence="1">The sequence shown here is derived from an EMBL/GenBank/DDBJ whole genome shotgun (WGS) entry which is preliminary data.</text>
</comment>
<evidence type="ECO:0000313" key="2">
    <source>
        <dbReference type="Proteomes" id="UP000315816"/>
    </source>
</evidence>
<reference evidence="1 2" key="1">
    <citation type="submission" date="2019-06" db="EMBL/GenBank/DDBJ databases">
        <title>A novel species of marine bacteria.</title>
        <authorList>
            <person name="Wang Y."/>
        </authorList>
    </citation>
    <scope>NUCLEOTIDE SEQUENCE [LARGE SCALE GENOMIC DNA]</scope>
    <source>
        <strain evidence="1 2">MA1-10</strain>
    </source>
</reference>
<dbReference type="AlphaFoldDB" id="A0A545SZJ9"/>
<dbReference type="OrthoDB" id="7827015at2"/>
<dbReference type="InterPro" id="IPR045514">
    <property type="entry name" value="DUF6478"/>
</dbReference>
<name>A0A545SZJ9_9RHOB</name>
<dbReference type="EMBL" id="VICH01000001">
    <property type="protein sequence ID" value="TQV70359.1"/>
    <property type="molecule type" value="Genomic_DNA"/>
</dbReference>
<gene>
    <name evidence="1" type="ORF">FIL88_00175</name>
</gene>
<sequence length="257" mass="29495">MKSWITSLSDRLTDRRALRRWSRVARDANAIDRLTLRTMRVRARELRQQLDQVLFTADSRLALPLLGSNTLQKPLHADWAYRPRAWRGSAAPSGMAGVRNGSSFGDEVKLFHDCPLSEITMRQVRNTREADLAPFGVALEVYGFQGSFLSMVVDMPPEAAVDLSRNHIVRVAVTSEVERPIDAFARLNIQYGPNNDQLNQHQMLENGETKFEFDLAYSNMNEKRVQKMWVDLVFSNPEMNRVTLRDLTLCRYPRAEI</sequence>